<accession>A0AA41QVH2</accession>
<evidence type="ECO:0000256" key="6">
    <source>
        <dbReference type="ARBA" id="ARBA00023136"/>
    </source>
</evidence>
<feature type="transmembrane region" description="Helical" evidence="10">
    <location>
        <begin position="34"/>
        <end position="60"/>
    </location>
</feature>
<keyword evidence="3 10" id="KW-0812">Transmembrane</keyword>
<evidence type="ECO:0000256" key="4">
    <source>
        <dbReference type="ARBA" id="ARBA00022989"/>
    </source>
</evidence>
<keyword evidence="5" id="KW-0406">Ion transport</keyword>
<dbReference type="CDD" id="cd01033">
    <property type="entry name" value="ClC_like"/>
    <property type="match status" value="1"/>
</dbReference>
<keyword evidence="12" id="KW-1185">Reference proteome</keyword>
<name>A0AA41QVH2_9MICO</name>
<evidence type="ECO:0000313" key="12">
    <source>
        <dbReference type="Proteomes" id="UP001165341"/>
    </source>
</evidence>
<evidence type="ECO:0000256" key="9">
    <source>
        <dbReference type="ARBA" id="ARBA00023303"/>
    </source>
</evidence>
<feature type="transmembrane region" description="Helical" evidence="10">
    <location>
        <begin position="208"/>
        <end position="229"/>
    </location>
</feature>
<dbReference type="SUPFAM" id="SSF81340">
    <property type="entry name" value="Clc chloride channel"/>
    <property type="match status" value="1"/>
</dbReference>
<dbReference type="AlphaFoldDB" id="A0AA41QVH2"/>
<evidence type="ECO:0000256" key="8">
    <source>
        <dbReference type="ARBA" id="ARBA00023214"/>
    </source>
</evidence>
<feature type="transmembrane region" description="Helical" evidence="10">
    <location>
        <begin position="126"/>
        <end position="146"/>
    </location>
</feature>
<keyword evidence="9" id="KW-0407">Ion channel</keyword>
<evidence type="ECO:0000256" key="1">
    <source>
        <dbReference type="ARBA" id="ARBA00004141"/>
    </source>
</evidence>
<keyword evidence="6 10" id="KW-0472">Membrane</keyword>
<dbReference type="InterPro" id="IPR001807">
    <property type="entry name" value="ClC"/>
</dbReference>
<feature type="transmembrane region" description="Helical" evidence="10">
    <location>
        <begin position="88"/>
        <end position="105"/>
    </location>
</feature>
<dbReference type="GO" id="GO:0034707">
    <property type="term" value="C:chloride channel complex"/>
    <property type="evidence" value="ECO:0007669"/>
    <property type="project" value="UniProtKB-KW"/>
</dbReference>
<feature type="transmembrane region" description="Helical" evidence="10">
    <location>
        <begin position="410"/>
        <end position="430"/>
    </location>
</feature>
<keyword evidence="7" id="KW-0869">Chloride channel</keyword>
<feature type="transmembrane region" description="Helical" evidence="10">
    <location>
        <begin position="281"/>
        <end position="301"/>
    </location>
</feature>
<comment type="caution">
    <text evidence="11">The sequence shown here is derived from an EMBL/GenBank/DDBJ whole genome shotgun (WGS) entry which is preliminary data.</text>
</comment>
<dbReference type="InterPro" id="IPR014743">
    <property type="entry name" value="Cl-channel_core"/>
</dbReference>
<reference evidence="11" key="1">
    <citation type="submission" date="2022-03" db="EMBL/GenBank/DDBJ databases">
        <title>Cryobacterium sp. nov. strain ZS14-85, isolated from Antarctic soil.</title>
        <authorList>
            <person name="Li J."/>
            <person name="Niu G."/>
        </authorList>
    </citation>
    <scope>NUCLEOTIDE SEQUENCE</scope>
    <source>
        <strain evidence="11">ZS14-85</strain>
    </source>
</reference>
<feature type="transmembrane region" description="Helical" evidence="10">
    <location>
        <begin position="176"/>
        <end position="201"/>
    </location>
</feature>
<dbReference type="PANTHER" id="PTHR43427">
    <property type="entry name" value="CHLORIDE CHANNEL PROTEIN CLC-E"/>
    <property type="match status" value="1"/>
</dbReference>
<organism evidence="11 12">
    <name type="scientific">Cryobacterium zhongshanensis</name>
    <dbReference type="NCBI Taxonomy" id="2928153"/>
    <lineage>
        <taxon>Bacteria</taxon>
        <taxon>Bacillati</taxon>
        <taxon>Actinomycetota</taxon>
        <taxon>Actinomycetes</taxon>
        <taxon>Micrococcales</taxon>
        <taxon>Microbacteriaceae</taxon>
        <taxon>Cryobacterium</taxon>
    </lineage>
</organism>
<comment type="subcellular location">
    <subcellularLocation>
        <location evidence="1">Membrane</location>
        <topology evidence="1">Multi-pass membrane protein</topology>
    </subcellularLocation>
</comment>
<feature type="transmembrane region" description="Helical" evidence="10">
    <location>
        <begin position="376"/>
        <end position="403"/>
    </location>
</feature>
<dbReference type="PRINTS" id="PR00762">
    <property type="entry name" value="CLCHANNEL"/>
</dbReference>
<feature type="transmembrane region" description="Helical" evidence="10">
    <location>
        <begin position="249"/>
        <end position="269"/>
    </location>
</feature>
<dbReference type="GO" id="GO:0005254">
    <property type="term" value="F:chloride channel activity"/>
    <property type="evidence" value="ECO:0007669"/>
    <property type="project" value="UniProtKB-KW"/>
</dbReference>
<evidence type="ECO:0000256" key="10">
    <source>
        <dbReference type="SAM" id="Phobius"/>
    </source>
</evidence>
<evidence type="ECO:0000256" key="3">
    <source>
        <dbReference type="ARBA" id="ARBA00022692"/>
    </source>
</evidence>
<dbReference type="Pfam" id="PF00654">
    <property type="entry name" value="Voltage_CLC"/>
    <property type="match status" value="1"/>
</dbReference>
<gene>
    <name evidence="11" type="ORF">MQH31_08455</name>
</gene>
<keyword evidence="4 10" id="KW-1133">Transmembrane helix</keyword>
<sequence length="439" mass="45275">MKLRLLDGRRTQRGNLERYDRNVRPVSNSVTPSWVARIVVVTALVGIGAGIGGLAVSVLLRTIQHLAYGYSEGTYLDGLAHSSPQTRVIALCAAGVIGAVGWWALRRWGRPIVAVDRSVAGERMPVLATLVNSGLQIVIVGLGASIGREMAPRELGALCAGWLSEKAGVNTRERRVLVACGAGAGLAAVYNVPLGGALFTVEILLAEVSLATVLPALATSAIATLVAQIVVPTTPLYSVPQFTQTPSLIVWSLVAGPVIGFAAAGFVRLADTAEKRRPQGWRILVVMPLAFTAIGLLALLFPEILGNGRSLGQTAFNAMLPIGLVAVLLVAKVAATIGTIGSGAAGGTLTPSLAIGAAFGVVTGGLWDLLWPGTPVAAFALVGAAAFLGASMRAPLTALVLVLEFTGQGPAILIPMTLAVAGAVVVEYLLGRRRFLGID</sequence>
<keyword evidence="8" id="KW-0868">Chloride</keyword>
<dbReference type="Proteomes" id="UP001165341">
    <property type="component" value="Unassembled WGS sequence"/>
</dbReference>
<feature type="transmembrane region" description="Helical" evidence="10">
    <location>
        <begin position="353"/>
        <end position="370"/>
    </location>
</feature>
<evidence type="ECO:0000256" key="7">
    <source>
        <dbReference type="ARBA" id="ARBA00023173"/>
    </source>
</evidence>
<evidence type="ECO:0000313" key="11">
    <source>
        <dbReference type="EMBL" id="MCI4657837.1"/>
    </source>
</evidence>
<evidence type="ECO:0000256" key="2">
    <source>
        <dbReference type="ARBA" id="ARBA00022448"/>
    </source>
</evidence>
<dbReference type="InterPro" id="IPR050368">
    <property type="entry name" value="ClC-type_chloride_channel"/>
</dbReference>
<feature type="transmembrane region" description="Helical" evidence="10">
    <location>
        <begin position="321"/>
        <end position="341"/>
    </location>
</feature>
<dbReference type="PANTHER" id="PTHR43427:SF6">
    <property type="entry name" value="CHLORIDE CHANNEL PROTEIN CLC-E"/>
    <property type="match status" value="1"/>
</dbReference>
<dbReference type="RefSeq" id="WP_243011612.1">
    <property type="nucleotide sequence ID" value="NZ_JALGAR010000001.1"/>
</dbReference>
<evidence type="ECO:0000256" key="5">
    <source>
        <dbReference type="ARBA" id="ARBA00023065"/>
    </source>
</evidence>
<dbReference type="Gene3D" id="1.10.3080.10">
    <property type="entry name" value="Clc chloride channel"/>
    <property type="match status" value="1"/>
</dbReference>
<proteinExistence type="predicted"/>
<keyword evidence="2" id="KW-0813">Transport</keyword>
<dbReference type="EMBL" id="JALGAR010000001">
    <property type="protein sequence ID" value="MCI4657837.1"/>
    <property type="molecule type" value="Genomic_DNA"/>
</dbReference>
<protein>
    <submittedName>
        <fullName evidence="11">Chloride channel protein</fullName>
    </submittedName>
</protein>